<evidence type="ECO:0000256" key="4">
    <source>
        <dbReference type="RuleBase" id="RU361169"/>
    </source>
</evidence>
<accession>A0A5J5ID68</accession>
<name>A0A5J5ID68_9BACT</name>
<dbReference type="Pfam" id="PF00295">
    <property type="entry name" value="Glyco_hydro_28"/>
    <property type="match status" value="1"/>
</dbReference>
<dbReference type="InterPro" id="IPR000743">
    <property type="entry name" value="Glyco_hydro_28"/>
</dbReference>
<dbReference type="InterPro" id="IPR051801">
    <property type="entry name" value="GH28_Enzymes"/>
</dbReference>
<dbReference type="InterPro" id="IPR011050">
    <property type="entry name" value="Pectin_lyase_fold/virulence"/>
</dbReference>
<comment type="caution">
    <text evidence="6">The sequence shown here is derived from an EMBL/GenBank/DDBJ whole genome shotgun (WGS) entry which is preliminary data.</text>
</comment>
<dbReference type="GO" id="GO:0004650">
    <property type="term" value="F:polygalacturonase activity"/>
    <property type="evidence" value="ECO:0007669"/>
    <property type="project" value="InterPro"/>
</dbReference>
<dbReference type="GO" id="GO:0005975">
    <property type="term" value="P:carbohydrate metabolic process"/>
    <property type="evidence" value="ECO:0007669"/>
    <property type="project" value="InterPro"/>
</dbReference>
<keyword evidence="2 4" id="KW-0378">Hydrolase</keyword>
<dbReference type="SMART" id="SM00710">
    <property type="entry name" value="PbH1"/>
    <property type="match status" value="4"/>
</dbReference>
<dbReference type="InterPro" id="IPR006626">
    <property type="entry name" value="PbH1"/>
</dbReference>
<dbReference type="Proteomes" id="UP000326903">
    <property type="component" value="Unassembled WGS sequence"/>
</dbReference>
<evidence type="ECO:0000256" key="2">
    <source>
        <dbReference type="ARBA" id="ARBA00022801"/>
    </source>
</evidence>
<keyword evidence="7" id="KW-1185">Reference proteome</keyword>
<protein>
    <recommendedName>
        <fullName evidence="5">Rhamnogalacturonase A/B/Epimerase-like pectate lyase domain-containing protein</fullName>
    </recommendedName>
</protein>
<dbReference type="SUPFAM" id="SSF51126">
    <property type="entry name" value="Pectin lyase-like"/>
    <property type="match status" value="1"/>
</dbReference>
<organism evidence="6 7">
    <name type="scientific">Ginsengibacter hankyongi</name>
    <dbReference type="NCBI Taxonomy" id="2607284"/>
    <lineage>
        <taxon>Bacteria</taxon>
        <taxon>Pseudomonadati</taxon>
        <taxon>Bacteroidota</taxon>
        <taxon>Chitinophagia</taxon>
        <taxon>Chitinophagales</taxon>
        <taxon>Chitinophagaceae</taxon>
        <taxon>Ginsengibacter</taxon>
    </lineage>
</organism>
<evidence type="ECO:0000313" key="6">
    <source>
        <dbReference type="EMBL" id="KAA9036615.1"/>
    </source>
</evidence>
<dbReference type="InterPro" id="IPR012334">
    <property type="entry name" value="Pectin_lyas_fold"/>
</dbReference>
<evidence type="ECO:0000256" key="1">
    <source>
        <dbReference type="ARBA" id="ARBA00008834"/>
    </source>
</evidence>
<evidence type="ECO:0000313" key="7">
    <source>
        <dbReference type="Proteomes" id="UP000326903"/>
    </source>
</evidence>
<evidence type="ECO:0000259" key="5">
    <source>
        <dbReference type="Pfam" id="PF12708"/>
    </source>
</evidence>
<dbReference type="PANTHER" id="PTHR31339">
    <property type="entry name" value="PECTIN LYASE-RELATED"/>
    <property type="match status" value="1"/>
</dbReference>
<dbReference type="InterPro" id="IPR024535">
    <property type="entry name" value="RHGA/B-epi-like_pectate_lyase"/>
</dbReference>
<dbReference type="AlphaFoldDB" id="A0A5J5ID68"/>
<reference evidence="6 7" key="1">
    <citation type="submission" date="2019-09" db="EMBL/GenBank/DDBJ databases">
        <title>Draft genome sequence of Ginsengibacter sp. BR5-29.</title>
        <authorList>
            <person name="Im W.-T."/>
        </authorList>
    </citation>
    <scope>NUCLEOTIDE SEQUENCE [LARGE SCALE GENOMIC DNA]</scope>
    <source>
        <strain evidence="6 7">BR5-29</strain>
    </source>
</reference>
<comment type="similarity">
    <text evidence="1 4">Belongs to the glycosyl hydrolase 28 family.</text>
</comment>
<evidence type="ECO:0000256" key="3">
    <source>
        <dbReference type="ARBA" id="ARBA00023295"/>
    </source>
</evidence>
<gene>
    <name evidence="6" type="ORF">FW778_18555</name>
</gene>
<dbReference type="Gene3D" id="2.160.20.10">
    <property type="entry name" value="Single-stranded right-handed beta-helix, Pectin lyase-like"/>
    <property type="match status" value="1"/>
</dbReference>
<dbReference type="Pfam" id="PF12708">
    <property type="entry name" value="Pect-lyase_RHGA_epim"/>
    <property type="match status" value="1"/>
</dbReference>
<dbReference type="EMBL" id="VYQF01000007">
    <property type="protein sequence ID" value="KAA9036615.1"/>
    <property type="molecule type" value="Genomic_DNA"/>
</dbReference>
<feature type="domain" description="Rhamnogalacturonase A/B/Epimerase-like pectate lyase" evidence="5">
    <location>
        <begin position="39"/>
        <end position="149"/>
    </location>
</feature>
<sequence length="534" mass="58453">MKFMQNIYPGKSIQLLAVCILFFTATQAQLSISSKISVYNIIDYGAVGDGKISNTAAIQKAINDCHKHGGGTIVIPAGSFITGTVRLFSNMNLYLEAGAILTGSTQNNDYLYQKDFGFSGPGAGIKTGILVAHHEQNISISGQGIVTGNGTSFMYMDSLQYGMDFAPKYTRQKDNYMNPKYGRDDGPVLWKGTYEERPGVMFIFSDCKNITIRDIRLEESPNWTIAFLNSEDIKINGISILNNMNIPNSDGIDMYDSKNITISNCNIQAGDDAIAVVSSSNITASNCILHSRSSGIRIGYNVFNHNNSGNLLFNNISIYDSNRGIGIYQRQKGDMENMVFSNITISTRLHSGQWWGHGEPIHISSVPGLGSKETGCIRHVRFSNIIASSESGILVYAASGGLIDDISFDNITLSIKQSSLAEGYGGNFDLRPTNDIALGIFEHSIPAIYSENADNVFMKDVHINWAKGLPSYFTHSVECRNFESVIIDGLHENIGGKGRNKVSTLYLHKGKTSIVKGITSTDKNKRLVIKDDKG</sequence>
<dbReference type="PANTHER" id="PTHR31339:SF0">
    <property type="entry name" value="PECTIN LYASE-LIKE SUPERFAMILY PROTEIN"/>
    <property type="match status" value="1"/>
</dbReference>
<proteinExistence type="inferred from homology"/>
<keyword evidence="3 4" id="KW-0326">Glycosidase</keyword>